<accession>A0A2A2JDF5</accession>
<dbReference type="STRING" id="2018661.A0A2A2JDF5"/>
<keyword evidence="9" id="KW-1185">Reference proteome</keyword>
<dbReference type="PANTHER" id="PTHR11850">
    <property type="entry name" value="HOMEOBOX PROTEIN TRANSCRIPTION FACTORS"/>
    <property type="match status" value="1"/>
</dbReference>
<evidence type="ECO:0000313" key="8">
    <source>
        <dbReference type="EMBL" id="PAV59644.1"/>
    </source>
</evidence>
<dbReference type="Pfam" id="PF05920">
    <property type="entry name" value="Homeobox_KN"/>
    <property type="match status" value="1"/>
</dbReference>
<dbReference type="GO" id="GO:0005634">
    <property type="term" value="C:nucleus"/>
    <property type="evidence" value="ECO:0007669"/>
    <property type="project" value="UniProtKB-SubCell"/>
</dbReference>
<gene>
    <name evidence="8" type="ORF">WR25_21240</name>
</gene>
<dbReference type="GO" id="GO:0006355">
    <property type="term" value="P:regulation of DNA-templated transcription"/>
    <property type="evidence" value="ECO:0007669"/>
    <property type="project" value="InterPro"/>
</dbReference>
<dbReference type="InterPro" id="IPR009057">
    <property type="entry name" value="Homeodomain-like_sf"/>
</dbReference>
<organism evidence="8 9">
    <name type="scientific">Diploscapter pachys</name>
    <dbReference type="NCBI Taxonomy" id="2018661"/>
    <lineage>
        <taxon>Eukaryota</taxon>
        <taxon>Metazoa</taxon>
        <taxon>Ecdysozoa</taxon>
        <taxon>Nematoda</taxon>
        <taxon>Chromadorea</taxon>
        <taxon>Rhabditida</taxon>
        <taxon>Rhabditina</taxon>
        <taxon>Rhabditomorpha</taxon>
        <taxon>Rhabditoidea</taxon>
        <taxon>Rhabditidae</taxon>
        <taxon>Diploscapter</taxon>
    </lineage>
</organism>
<feature type="region of interest" description="Disordered" evidence="6">
    <location>
        <begin position="43"/>
        <end position="66"/>
    </location>
</feature>
<keyword evidence="2 5" id="KW-0238">DNA-binding</keyword>
<evidence type="ECO:0000256" key="6">
    <source>
        <dbReference type="SAM" id="MobiDB-lite"/>
    </source>
</evidence>
<evidence type="ECO:0000256" key="1">
    <source>
        <dbReference type="ARBA" id="ARBA00004123"/>
    </source>
</evidence>
<dbReference type="Gene3D" id="1.10.10.60">
    <property type="entry name" value="Homeodomain-like"/>
    <property type="match status" value="1"/>
</dbReference>
<keyword evidence="4 5" id="KW-0539">Nucleus</keyword>
<name>A0A2A2JDF5_9BILA</name>
<evidence type="ECO:0000259" key="7">
    <source>
        <dbReference type="PROSITE" id="PS50071"/>
    </source>
</evidence>
<evidence type="ECO:0000256" key="4">
    <source>
        <dbReference type="ARBA" id="ARBA00023242"/>
    </source>
</evidence>
<evidence type="ECO:0000256" key="2">
    <source>
        <dbReference type="ARBA" id="ARBA00023125"/>
    </source>
</evidence>
<dbReference type="AlphaFoldDB" id="A0A2A2JDF5"/>
<evidence type="ECO:0000256" key="3">
    <source>
        <dbReference type="ARBA" id="ARBA00023155"/>
    </source>
</evidence>
<dbReference type="OrthoDB" id="21495at2759"/>
<dbReference type="InterPro" id="IPR001356">
    <property type="entry name" value="HD"/>
</dbReference>
<protein>
    <recommendedName>
        <fullName evidence="7">Homeobox domain-containing protein</fullName>
    </recommendedName>
</protein>
<dbReference type="InterPro" id="IPR008422">
    <property type="entry name" value="KN_HD"/>
</dbReference>
<feature type="DNA-binding region" description="Homeobox" evidence="5">
    <location>
        <begin position="97"/>
        <end position="142"/>
    </location>
</feature>
<feature type="domain" description="Homeobox" evidence="7">
    <location>
        <begin position="95"/>
        <end position="141"/>
    </location>
</feature>
<comment type="subcellular location">
    <subcellularLocation>
        <location evidence="1 5">Nucleus</location>
    </subcellularLocation>
</comment>
<dbReference type="PROSITE" id="PS50071">
    <property type="entry name" value="HOMEOBOX_2"/>
    <property type="match status" value="1"/>
</dbReference>
<dbReference type="SUPFAM" id="SSF46689">
    <property type="entry name" value="Homeodomain-like"/>
    <property type="match status" value="1"/>
</dbReference>
<keyword evidence="3 5" id="KW-0371">Homeobox</keyword>
<evidence type="ECO:0000313" key="9">
    <source>
        <dbReference type="Proteomes" id="UP000218231"/>
    </source>
</evidence>
<dbReference type="InterPro" id="IPR050224">
    <property type="entry name" value="TALE_homeobox"/>
</dbReference>
<dbReference type="Proteomes" id="UP000218231">
    <property type="component" value="Unassembled WGS sequence"/>
</dbReference>
<sequence length="202" mass="22052">MLTICPSPVDHQAALMPGHNVELSPIPSGGKTMPMSVESPVVLPPAHTPPSESSMELDPASSIASRHDDEVTVAAAIAADKTRLRQQSAMYDKILDKWLAHHNQNLYPSREEKEKLAAEMNISYIQVNRWFANRRRKQTKQRSKAVLNSPASVTPSALPAALTNEVIQRIETPPPSASEPGSASFLSPESLALFAQGMTYFK</sequence>
<dbReference type="SMART" id="SM00389">
    <property type="entry name" value="HOX"/>
    <property type="match status" value="1"/>
</dbReference>
<reference evidence="8 9" key="1">
    <citation type="journal article" date="2017" name="Curr. Biol.">
        <title>Genome architecture and evolution of a unichromosomal asexual nematode.</title>
        <authorList>
            <person name="Fradin H."/>
            <person name="Zegar C."/>
            <person name="Gutwein M."/>
            <person name="Lucas J."/>
            <person name="Kovtun M."/>
            <person name="Corcoran D."/>
            <person name="Baugh L.R."/>
            <person name="Kiontke K."/>
            <person name="Gunsalus K."/>
            <person name="Fitch D.H."/>
            <person name="Piano F."/>
        </authorList>
    </citation>
    <scope>NUCLEOTIDE SEQUENCE [LARGE SCALE GENOMIC DNA]</scope>
    <source>
        <strain evidence="8">PF1309</strain>
    </source>
</reference>
<evidence type="ECO:0000256" key="5">
    <source>
        <dbReference type="PROSITE-ProRule" id="PRU00108"/>
    </source>
</evidence>
<dbReference type="GO" id="GO:0000987">
    <property type="term" value="F:cis-regulatory region sequence-specific DNA binding"/>
    <property type="evidence" value="ECO:0007669"/>
    <property type="project" value="UniProtKB-ARBA"/>
</dbReference>
<proteinExistence type="predicted"/>
<dbReference type="EMBL" id="LIAE01010510">
    <property type="protein sequence ID" value="PAV59644.1"/>
    <property type="molecule type" value="Genomic_DNA"/>
</dbReference>
<comment type="caution">
    <text evidence="8">The sequence shown here is derived from an EMBL/GenBank/DDBJ whole genome shotgun (WGS) entry which is preliminary data.</text>
</comment>
<dbReference type="CDD" id="cd00086">
    <property type="entry name" value="homeodomain"/>
    <property type="match status" value="1"/>
</dbReference>